<proteinExistence type="predicted"/>
<name>A0AAW6BLG1_9GAMM</name>
<dbReference type="EMBL" id="JAQMFO010000049">
    <property type="protein sequence ID" value="MDB6374579.1"/>
    <property type="molecule type" value="Genomic_DNA"/>
</dbReference>
<dbReference type="Proteomes" id="UP001212996">
    <property type="component" value="Unassembled WGS sequence"/>
</dbReference>
<dbReference type="InterPro" id="IPR008878">
    <property type="entry name" value="Transposase_IS66_Orf2"/>
</dbReference>
<organism evidence="1 2">
    <name type="scientific">Photorhabdus bodei</name>
    <dbReference type="NCBI Taxonomy" id="2029681"/>
    <lineage>
        <taxon>Bacteria</taxon>
        <taxon>Pseudomonadati</taxon>
        <taxon>Pseudomonadota</taxon>
        <taxon>Gammaproteobacteria</taxon>
        <taxon>Enterobacterales</taxon>
        <taxon>Morganellaceae</taxon>
        <taxon>Photorhabdus</taxon>
    </lineage>
</organism>
<evidence type="ECO:0000313" key="1">
    <source>
        <dbReference type="EMBL" id="MDB6374579.1"/>
    </source>
</evidence>
<sequence length="53" mass="6251">MLKPQQLFLVREPVDMRRGIDALTQHLEGLNLRWQDEAAFIFCNKARSRLSTH</sequence>
<reference evidence="1" key="1">
    <citation type="submission" date="2023-01" db="EMBL/GenBank/DDBJ databases">
        <title>Genome sequencing of Photorhabdus bodei 09-20.</title>
        <authorList>
            <person name="Kalindamar S."/>
            <person name="Kumru S."/>
        </authorList>
    </citation>
    <scope>NUCLEOTIDE SEQUENCE</scope>
    <source>
        <strain evidence="1">09-20</strain>
    </source>
</reference>
<protein>
    <submittedName>
        <fullName evidence="1">IS66 family insertion sequence element accessory protein TnpB</fullName>
    </submittedName>
</protein>
<dbReference type="Pfam" id="PF05717">
    <property type="entry name" value="TnpB_IS66"/>
    <property type="match status" value="1"/>
</dbReference>
<comment type="caution">
    <text evidence="1">The sequence shown here is derived from an EMBL/GenBank/DDBJ whole genome shotgun (WGS) entry which is preliminary data.</text>
</comment>
<accession>A0AAW6BLG1</accession>
<evidence type="ECO:0000313" key="2">
    <source>
        <dbReference type="Proteomes" id="UP001212996"/>
    </source>
</evidence>
<dbReference type="AlphaFoldDB" id="A0AAW6BLG1"/>
<dbReference type="RefSeq" id="WP_271867713.1">
    <property type="nucleotide sequence ID" value="NZ_JAQMFO010000049.1"/>
</dbReference>
<gene>
    <name evidence="1" type="primary">tnpB</name>
    <name evidence="1" type="ORF">PH362_22315</name>
</gene>